<gene>
    <name evidence="10" type="ORF">LG943_16700</name>
</gene>
<feature type="transmembrane region" description="Helical" evidence="8">
    <location>
        <begin position="78"/>
        <end position="99"/>
    </location>
</feature>
<dbReference type="PANTHER" id="PTHR42709:SF6">
    <property type="entry name" value="UNDECAPRENYL PHOSPHATE TRANSPORTER A"/>
    <property type="match status" value="1"/>
</dbReference>
<reference evidence="10" key="1">
    <citation type="submission" date="2021-10" db="EMBL/GenBank/DDBJ databases">
        <title>Streptomonospora sp. nov., isolated from mangrove soil.</title>
        <authorList>
            <person name="Chen X."/>
            <person name="Ge X."/>
            <person name="Liu W."/>
        </authorList>
    </citation>
    <scope>NUCLEOTIDE SEQUENCE</scope>
    <source>
        <strain evidence="10">S1-112</strain>
    </source>
</reference>
<evidence type="ECO:0000256" key="3">
    <source>
        <dbReference type="ARBA" id="ARBA00022475"/>
    </source>
</evidence>
<name>A0A9X3NSE0_9ACTN</name>
<evidence type="ECO:0000256" key="6">
    <source>
        <dbReference type="ARBA" id="ARBA00023136"/>
    </source>
</evidence>
<keyword evidence="4 8" id="KW-0812">Transmembrane</keyword>
<keyword evidence="11" id="KW-1185">Reference proteome</keyword>
<evidence type="ECO:0000256" key="1">
    <source>
        <dbReference type="ARBA" id="ARBA00004651"/>
    </source>
</evidence>
<comment type="caution">
    <text evidence="10">The sequence shown here is derived from an EMBL/GenBank/DDBJ whole genome shotgun (WGS) entry which is preliminary data.</text>
</comment>
<feature type="transmembrane region" description="Helical" evidence="8">
    <location>
        <begin position="198"/>
        <end position="220"/>
    </location>
</feature>
<accession>A0A9X3NSE0</accession>
<dbReference type="PANTHER" id="PTHR42709">
    <property type="entry name" value="ALKALINE PHOSPHATASE LIKE PROTEIN"/>
    <property type="match status" value="1"/>
</dbReference>
<organism evidence="10 11">
    <name type="scientific">Streptomonospora mangrovi</name>
    <dbReference type="NCBI Taxonomy" id="2883123"/>
    <lineage>
        <taxon>Bacteria</taxon>
        <taxon>Bacillati</taxon>
        <taxon>Actinomycetota</taxon>
        <taxon>Actinomycetes</taxon>
        <taxon>Streptosporangiales</taxon>
        <taxon>Nocardiopsidaceae</taxon>
        <taxon>Streptomonospora</taxon>
    </lineage>
</organism>
<keyword evidence="5 8" id="KW-1133">Transmembrane helix</keyword>
<protein>
    <submittedName>
        <fullName evidence="10">DedA family protein</fullName>
    </submittedName>
</protein>
<feature type="compositionally biased region" description="Low complexity" evidence="7">
    <location>
        <begin position="262"/>
        <end position="278"/>
    </location>
</feature>
<evidence type="ECO:0000313" key="10">
    <source>
        <dbReference type="EMBL" id="MDA0565940.1"/>
    </source>
</evidence>
<dbReference type="Pfam" id="PF09335">
    <property type="entry name" value="VTT_dom"/>
    <property type="match status" value="1"/>
</dbReference>
<feature type="compositionally biased region" description="Gly residues" evidence="7">
    <location>
        <begin position="234"/>
        <end position="261"/>
    </location>
</feature>
<keyword evidence="3" id="KW-1003">Cell membrane</keyword>
<dbReference type="EMBL" id="JAJAQC010000028">
    <property type="protein sequence ID" value="MDA0565940.1"/>
    <property type="molecule type" value="Genomic_DNA"/>
</dbReference>
<dbReference type="InterPro" id="IPR032816">
    <property type="entry name" value="VTT_dom"/>
</dbReference>
<comment type="subcellular location">
    <subcellularLocation>
        <location evidence="1">Cell membrane</location>
        <topology evidence="1">Multi-pass membrane protein</topology>
    </subcellularLocation>
</comment>
<keyword evidence="6 8" id="KW-0472">Membrane</keyword>
<proteinExistence type="inferred from homology"/>
<feature type="region of interest" description="Disordered" evidence="7">
    <location>
        <begin position="231"/>
        <end position="295"/>
    </location>
</feature>
<feature type="transmembrane region" description="Helical" evidence="8">
    <location>
        <begin position="167"/>
        <end position="192"/>
    </location>
</feature>
<evidence type="ECO:0000256" key="4">
    <source>
        <dbReference type="ARBA" id="ARBA00022692"/>
    </source>
</evidence>
<dbReference type="AlphaFoldDB" id="A0A9X3NSE0"/>
<dbReference type="RefSeq" id="WP_270073202.1">
    <property type="nucleotide sequence ID" value="NZ_JAJAQC010000028.1"/>
</dbReference>
<evidence type="ECO:0000313" key="11">
    <source>
        <dbReference type="Proteomes" id="UP001140076"/>
    </source>
</evidence>
<evidence type="ECO:0000256" key="5">
    <source>
        <dbReference type="ARBA" id="ARBA00022989"/>
    </source>
</evidence>
<feature type="compositionally biased region" description="Basic and acidic residues" evidence="7">
    <location>
        <begin position="284"/>
        <end position="295"/>
    </location>
</feature>
<evidence type="ECO:0000256" key="2">
    <source>
        <dbReference type="ARBA" id="ARBA00010792"/>
    </source>
</evidence>
<evidence type="ECO:0000259" key="9">
    <source>
        <dbReference type="Pfam" id="PF09335"/>
    </source>
</evidence>
<dbReference type="InterPro" id="IPR051311">
    <property type="entry name" value="DedA_domain"/>
</dbReference>
<dbReference type="GO" id="GO:0005886">
    <property type="term" value="C:plasma membrane"/>
    <property type="evidence" value="ECO:0007669"/>
    <property type="project" value="UniProtKB-SubCell"/>
</dbReference>
<feature type="domain" description="VTT" evidence="9">
    <location>
        <begin position="58"/>
        <end position="184"/>
    </location>
</feature>
<dbReference type="Proteomes" id="UP001140076">
    <property type="component" value="Unassembled WGS sequence"/>
</dbReference>
<evidence type="ECO:0000256" key="8">
    <source>
        <dbReference type="SAM" id="Phobius"/>
    </source>
</evidence>
<evidence type="ECO:0000256" key="7">
    <source>
        <dbReference type="SAM" id="MobiDB-lite"/>
    </source>
</evidence>
<comment type="similarity">
    <text evidence="2">Belongs to the DedA family.</text>
</comment>
<sequence>MQSTSWPYLIAAAQRPAADAVPGQEYEGFIGWVLSLMETIGEVGVGLALLIETVFPPVPSEAVLPGAGFLAYEGRMNVWLAILSATAGAVIGAWLLYFIGAALGRERTRWVVEKMPLVDLEDFDKAERFFARWGGIAVLIGRCVPLVRSLISIPAGIERMGFWKFTAYTTVGSAVWNGIWIGLGFAFGPAIAPVLERWSGLLSDAVLVIIGLLFLWFVVARLRRNYLRRRNGHPGPGSGPGAGPGAGPGSSGGARPSGGPGAAPVTGGPGATPMAGGAHRAHRADRPDHGGRHGA</sequence>